<accession>A0A1E3LWI6</accession>
<gene>
    <name evidence="1" type="ORF">BFL28_17485</name>
</gene>
<comment type="caution">
    <text evidence="1">The sequence shown here is derived from an EMBL/GenBank/DDBJ whole genome shotgun (WGS) entry which is preliminary data.</text>
</comment>
<dbReference type="STRING" id="1888892.BFL28_17485"/>
<proteinExistence type="predicted"/>
<dbReference type="AlphaFoldDB" id="A0A1E3LWI6"/>
<keyword evidence="2" id="KW-1185">Reference proteome</keyword>
<dbReference type="EMBL" id="MDDS01000028">
    <property type="protein sequence ID" value="ODP37505.1"/>
    <property type="molecule type" value="Genomic_DNA"/>
</dbReference>
<name>A0A1E3LWI6_9SPHN</name>
<organism evidence="1 2">
    <name type="scientific">Sphingomonas turrisvirgatae</name>
    <dbReference type="NCBI Taxonomy" id="1888892"/>
    <lineage>
        <taxon>Bacteria</taxon>
        <taxon>Pseudomonadati</taxon>
        <taxon>Pseudomonadota</taxon>
        <taxon>Alphaproteobacteria</taxon>
        <taxon>Sphingomonadales</taxon>
        <taxon>Sphingomonadaceae</taxon>
        <taxon>Sphingomonas</taxon>
    </lineage>
</organism>
<protein>
    <recommendedName>
        <fullName evidence="3">YubB ferredoxin-like domain-containing protein</fullName>
    </recommendedName>
</protein>
<evidence type="ECO:0000313" key="2">
    <source>
        <dbReference type="Proteomes" id="UP000094487"/>
    </source>
</evidence>
<evidence type="ECO:0000313" key="1">
    <source>
        <dbReference type="EMBL" id="ODP37505.1"/>
    </source>
</evidence>
<evidence type="ECO:0008006" key="3">
    <source>
        <dbReference type="Google" id="ProtNLM"/>
    </source>
</evidence>
<dbReference type="Proteomes" id="UP000094487">
    <property type="component" value="Unassembled WGS sequence"/>
</dbReference>
<reference evidence="1 2" key="1">
    <citation type="submission" date="2016-08" db="EMBL/GenBank/DDBJ databases">
        <title>Draft genome of the agarase producing Sphingomonas sp. MCT13.</title>
        <authorList>
            <person name="D'Andrea M.M."/>
            <person name="Rossolini G.M."/>
            <person name="Thaller M.C."/>
        </authorList>
    </citation>
    <scope>NUCLEOTIDE SEQUENCE [LARGE SCALE GENOMIC DNA]</scope>
    <source>
        <strain evidence="1 2">MCT13</strain>
    </source>
</reference>
<sequence>MCDEMWNSVEIYGPQSGIDRFKRRFIFPAPANNWAGSTHAIELCRIGGDDTWNFRETFPAEPGYYSFAFDTLAIFPTGTFEDLAKLFPTLAFDCECIADDDRSMGYGWFNTPPGGEDFRDDYDVPADYWTVRGYKRSPAGQRRHEMVVAALRQRLRETDSINGPQSNA</sequence>